<dbReference type="PROSITE" id="PS01156">
    <property type="entry name" value="TONB_DEPENDENT_REC_2"/>
    <property type="match status" value="1"/>
</dbReference>
<dbReference type="InterPro" id="IPR039426">
    <property type="entry name" value="TonB-dep_rcpt-like"/>
</dbReference>
<keyword evidence="9 10" id="KW-0998">Cell outer membrane</keyword>
<evidence type="ECO:0000256" key="4">
    <source>
        <dbReference type="ARBA" id="ARBA00022452"/>
    </source>
</evidence>
<dbReference type="Proteomes" id="UP000244940">
    <property type="component" value="Unassembled WGS sequence"/>
</dbReference>
<keyword evidence="16" id="KW-0675">Receptor</keyword>
<evidence type="ECO:0000256" key="13">
    <source>
        <dbReference type="SAM" id="SignalP"/>
    </source>
</evidence>
<evidence type="ECO:0000256" key="8">
    <source>
        <dbReference type="ARBA" id="ARBA00023136"/>
    </source>
</evidence>
<reference evidence="16 17" key="1">
    <citation type="submission" date="2018-05" db="EMBL/GenBank/DDBJ databases">
        <title>Pararhodobacter marina sp. nov., isolated from deep-sea water of the Indian Ocean.</title>
        <authorList>
            <person name="Lai Q.Sr."/>
            <person name="Liu X."/>
            <person name="Shao Z."/>
        </authorList>
    </citation>
    <scope>NUCLEOTIDE SEQUENCE [LARGE SCALE GENOMIC DNA]</scope>
    <source>
        <strain evidence="16 17">CIC4N-9</strain>
    </source>
</reference>
<comment type="caution">
    <text evidence="16">The sequence shown here is derived from an EMBL/GenBank/DDBJ whole genome shotgun (WGS) entry which is preliminary data.</text>
</comment>
<keyword evidence="8 10" id="KW-0472">Membrane</keyword>
<comment type="similarity">
    <text evidence="2 10 12">Belongs to the TonB-dependent receptor family.</text>
</comment>
<dbReference type="EMBL" id="QEYD01000005">
    <property type="protein sequence ID" value="PWE29177.1"/>
    <property type="molecule type" value="Genomic_DNA"/>
</dbReference>
<feature type="chain" id="PRO_5015519716" evidence="13">
    <location>
        <begin position="37"/>
        <end position="668"/>
    </location>
</feature>
<evidence type="ECO:0000313" key="17">
    <source>
        <dbReference type="Proteomes" id="UP000244940"/>
    </source>
</evidence>
<dbReference type="Pfam" id="PF00593">
    <property type="entry name" value="TonB_dep_Rec_b-barrel"/>
    <property type="match status" value="1"/>
</dbReference>
<evidence type="ECO:0000256" key="7">
    <source>
        <dbReference type="ARBA" id="ARBA00023077"/>
    </source>
</evidence>
<evidence type="ECO:0000259" key="15">
    <source>
        <dbReference type="Pfam" id="PF07715"/>
    </source>
</evidence>
<dbReference type="Gene3D" id="2.40.170.20">
    <property type="entry name" value="TonB-dependent receptor, beta-barrel domain"/>
    <property type="match status" value="1"/>
</dbReference>
<comment type="subcellular location">
    <subcellularLocation>
        <location evidence="1 10">Cell outer membrane</location>
        <topology evidence="1 10">Multi-pass membrane protein</topology>
    </subcellularLocation>
</comment>
<keyword evidence="17" id="KW-1185">Reference proteome</keyword>
<dbReference type="InterPro" id="IPR036942">
    <property type="entry name" value="Beta-barrel_TonB_sf"/>
</dbReference>
<dbReference type="AlphaFoldDB" id="A0A2U2CBD2"/>
<dbReference type="Gene3D" id="2.170.130.10">
    <property type="entry name" value="TonB-dependent receptor, plug domain"/>
    <property type="match status" value="1"/>
</dbReference>
<evidence type="ECO:0000256" key="3">
    <source>
        <dbReference type="ARBA" id="ARBA00022448"/>
    </source>
</evidence>
<proteinExistence type="inferred from homology"/>
<name>A0A2U2CBD2_9RHOB</name>
<evidence type="ECO:0000256" key="9">
    <source>
        <dbReference type="ARBA" id="ARBA00023237"/>
    </source>
</evidence>
<accession>A0A2U2CBD2</accession>
<dbReference type="InterPro" id="IPR010917">
    <property type="entry name" value="TonB_rcpt_CS"/>
</dbReference>
<evidence type="ECO:0000256" key="1">
    <source>
        <dbReference type="ARBA" id="ARBA00004571"/>
    </source>
</evidence>
<dbReference type="GO" id="GO:0009279">
    <property type="term" value="C:cell outer membrane"/>
    <property type="evidence" value="ECO:0007669"/>
    <property type="project" value="UniProtKB-SubCell"/>
</dbReference>
<keyword evidence="6 13" id="KW-0732">Signal</keyword>
<feature type="domain" description="TonB-dependent receptor plug" evidence="15">
    <location>
        <begin position="73"/>
        <end position="167"/>
    </location>
</feature>
<dbReference type="GeneID" id="94365269"/>
<evidence type="ECO:0000259" key="14">
    <source>
        <dbReference type="Pfam" id="PF00593"/>
    </source>
</evidence>
<evidence type="ECO:0000313" key="16">
    <source>
        <dbReference type="EMBL" id="PWE29177.1"/>
    </source>
</evidence>
<dbReference type="InterPro" id="IPR037066">
    <property type="entry name" value="Plug_dom_sf"/>
</dbReference>
<evidence type="ECO:0000256" key="12">
    <source>
        <dbReference type="RuleBase" id="RU003357"/>
    </source>
</evidence>
<dbReference type="OrthoDB" id="9760494at2"/>
<dbReference type="PANTHER" id="PTHR30069">
    <property type="entry name" value="TONB-DEPENDENT OUTER MEMBRANE RECEPTOR"/>
    <property type="match status" value="1"/>
</dbReference>
<feature type="short sequence motif" description="TonB C-terminal box" evidence="11">
    <location>
        <begin position="651"/>
        <end position="668"/>
    </location>
</feature>
<dbReference type="RefSeq" id="WP_109533226.1">
    <property type="nucleotide sequence ID" value="NZ_QEYD01000005.1"/>
</dbReference>
<keyword evidence="3 10" id="KW-0813">Transport</keyword>
<keyword evidence="7 12" id="KW-0798">TonB box</keyword>
<dbReference type="GO" id="GO:0015344">
    <property type="term" value="F:siderophore uptake transmembrane transporter activity"/>
    <property type="evidence" value="ECO:0007669"/>
    <property type="project" value="TreeGrafter"/>
</dbReference>
<dbReference type="PROSITE" id="PS52016">
    <property type="entry name" value="TONB_DEPENDENT_REC_3"/>
    <property type="match status" value="1"/>
</dbReference>
<protein>
    <submittedName>
        <fullName evidence="16">TonB-dependent receptor</fullName>
    </submittedName>
</protein>
<evidence type="ECO:0000256" key="5">
    <source>
        <dbReference type="ARBA" id="ARBA00022692"/>
    </source>
</evidence>
<evidence type="ECO:0000256" key="10">
    <source>
        <dbReference type="PROSITE-ProRule" id="PRU01360"/>
    </source>
</evidence>
<feature type="signal peptide" evidence="13">
    <location>
        <begin position="1"/>
        <end position="36"/>
    </location>
</feature>
<evidence type="ECO:0000256" key="6">
    <source>
        <dbReference type="ARBA" id="ARBA00022729"/>
    </source>
</evidence>
<feature type="domain" description="TonB-dependent receptor-like beta-barrel" evidence="14">
    <location>
        <begin position="265"/>
        <end position="632"/>
    </location>
</feature>
<dbReference type="SUPFAM" id="SSF56935">
    <property type="entry name" value="Porins"/>
    <property type="match status" value="1"/>
</dbReference>
<organism evidence="16 17">
    <name type="scientific">Pararhodobacter marinus</name>
    <dbReference type="NCBI Taxonomy" id="2184063"/>
    <lineage>
        <taxon>Bacteria</taxon>
        <taxon>Pseudomonadati</taxon>
        <taxon>Pseudomonadota</taxon>
        <taxon>Alphaproteobacteria</taxon>
        <taxon>Rhodobacterales</taxon>
        <taxon>Paracoccaceae</taxon>
        <taxon>Pararhodobacter</taxon>
    </lineage>
</organism>
<evidence type="ECO:0000256" key="11">
    <source>
        <dbReference type="PROSITE-ProRule" id="PRU10144"/>
    </source>
</evidence>
<dbReference type="InterPro" id="IPR012910">
    <property type="entry name" value="Plug_dom"/>
</dbReference>
<dbReference type="GO" id="GO:0044718">
    <property type="term" value="P:siderophore transmembrane transport"/>
    <property type="evidence" value="ECO:0007669"/>
    <property type="project" value="TreeGrafter"/>
</dbReference>
<gene>
    <name evidence="16" type="ORF">C4N9_10235</name>
</gene>
<dbReference type="Pfam" id="PF07715">
    <property type="entry name" value="Plug"/>
    <property type="match status" value="1"/>
</dbReference>
<dbReference type="PANTHER" id="PTHR30069:SF41">
    <property type="entry name" value="HEME_HEMOPEXIN UTILIZATION PROTEIN C"/>
    <property type="match status" value="1"/>
</dbReference>
<dbReference type="InterPro" id="IPR000531">
    <property type="entry name" value="Beta-barrel_TonB"/>
</dbReference>
<keyword evidence="4 10" id="KW-1134">Transmembrane beta strand</keyword>
<sequence length="668" mass="72082">MARLSPLLSPASTPRARALLLSAVALCGLMTAPAVAQTSPLVQFLGTIVLDPAFARARDPEGTAADRGNSHYVADAELERARTGDLRDLFSGIASVSVGGAIPIAQKIFVNGIDMLNLAVVMDGVSQNNRLFHHISANAFDPGLLRFVRVDAGAAPADLGPHAMAGAVVMETVDPVDFLDPGESFGGQVRLSFDSNGQTWGGSATVAGRMGALEWLAYARRASGEDYRDGAGDLVEGSAAALQTGLVKLAFQGDNGHRFELSAQTMEDNALRPYRANIGSVGRPDPLRLYETQRSTYAFTYENTQAAGYWDPRLTIGLSDVTVSVDQPYYPTLSPSQGENRTLSGSFQNTFHLSPDDTIVAGLDYYDRRSQYSDPSTRPIVEAARNWGLFAQARLEPTDAWSLSFGARWDRQDFVGTNGWEETFSGFSGNASVSYQATEALRLRGGISSVFGGLALEDNFIFNPGWDYTGMRAARAENVTLGFDWEQQSLRLDGEVFVTRLNDVRLSSYSANAVGDAESRGFNLGMGFGWDNGFLRASYAYSRIRVNGAPTDSYSALDLGAPLGGVIALEAQHRPWGGDFVIGGSVEAALDYDDLGVDSDQSLPGYTVFNLFVEYEPPSIRGMVLRAEVNNVFDTRYADRATYGGDYASVTPLYEPGRSFALTASMRF</sequence>
<evidence type="ECO:0000256" key="2">
    <source>
        <dbReference type="ARBA" id="ARBA00009810"/>
    </source>
</evidence>
<keyword evidence="5 10" id="KW-0812">Transmembrane</keyword>